<dbReference type="SMART" id="SM00304">
    <property type="entry name" value="HAMP"/>
    <property type="match status" value="1"/>
</dbReference>
<evidence type="ECO:0000256" key="7">
    <source>
        <dbReference type="PROSITE-ProRule" id="PRU00110"/>
    </source>
</evidence>
<dbReference type="InterPro" id="IPR001789">
    <property type="entry name" value="Sig_transdc_resp-reg_receiver"/>
</dbReference>
<dbReference type="SMART" id="SM00086">
    <property type="entry name" value="PAC"/>
    <property type="match status" value="1"/>
</dbReference>
<feature type="domain" description="Histidine kinase" evidence="10">
    <location>
        <begin position="384"/>
        <end position="605"/>
    </location>
</feature>
<dbReference type="AlphaFoldDB" id="A0A8J7QKM0"/>
<dbReference type="Gene3D" id="1.10.287.130">
    <property type="match status" value="1"/>
</dbReference>
<dbReference type="PANTHER" id="PTHR45339">
    <property type="entry name" value="HYBRID SIGNAL TRANSDUCTION HISTIDINE KINASE J"/>
    <property type="match status" value="1"/>
</dbReference>
<evidence type="ECO:0000256" key="9">
    <source>
        <dbReference type="SAM" id="Phobius"/>
    </source>
</evidence>
<dbReference type="Pfam" id="PF02518">
    <property type="entry name" value="HATPase_c"/>
    <property type="match status" value="1"/>
</dbReference>
<evidence type="ECO:0000256" key="2">
    <source>
        <dbReference type="ARBA" id="ARBA00004370"/>
    </source>
</evidence>
<dbReference type="InterPro" id="IPR003660">
    <property type="entry name" value="HAMP_dom"/>
</dbReference>
<keyword evidence="9" id="KW-0472">Membrane</keyword>
<feature type="domain" description="HAMP" evidence="14">
    <location>
        <begin position="182"/>
        <end position="235"/>
    </location>
</feature>
<dbReference type="InterPro" id="IPR036890">
    <property type="entry name" value="HATPase_C_sf"/>
</dbReference>
<dbReference type="SUPFAM" id="SSF47384">
    <property type="entry name" value="Homodimeric domain of signal transducing histidine kinase"/>
    <property type="match status" value="1"/>
</dbReference>
<evidence type="ECO:0000313" key="17">
    <source>
        <dbReference type="Proteomes" id="UP000664417"/>
    </source>
</evidence>
<reference evidence="16" key="1">
    <citation type="submission" date="2021-03" db="EMBL/GenBank/DDBJ databases">
        <authorList>
            <person name="Wang G."/>
        </authorList>
    </citation>
    <scope>NUCLEOTIDE SEQUENCE</scope>
    <source>
        <strain evidence="16">KCTC 12899</strain>
    </source>
</reference>
<dbReference type="Pfam" id="PF01627">
    <property type="entry name" value="Hpt"/>
    <property type="match status" value="1"/>
</dbReference>
<organism evidence="16 17">
    <name type="scientific">Acanthopleuribacter pedis</name>
    <dbReference type="NCBI Taxonomy" id="442870"/>
    <lineage>
        <taxon>Bacteria</taxon>
        <taxon>Pseudomonadati</taxon>
        <taxon>Acidobacteriota</taxon>
        <taxon>Holophagae</taxon>
        <taxon>Acanthopleuribacterales</taxon>
        <taxon>Acanthopleuribacteraceae</taxon>
        <taxon>Acanthopleuribacter</taxon>
    </lineage>
</organism>
<dbReference type="InterPro" id="IPR000700">
    <property type="entry name" value="PAS-assoc_C"/>
</dbReference>
<keyword evidence="9" id="KW-0812">Transmembrane</keyword>
<evidence type="ECO:0000256" key="6">
    <source>
        <dbReference type="ARBA" id="ARBA00022777"/>
    </source>
</evidence>
<dbReference type="PANTHER" id="PTHR45339:SF3">
    <property type="entry name" value="HISTIDINE KINASE"/>
    <property type="match status" value="1"/>
</dbReference>
<evidence type="ECO:0000256" key="5">
    <source>
        <dbReference type="ARBA" id="ARBA00022679"/>
    </source>
</evidence>
<dbReference type="CDD" id="cd16922">
    <property type="entry name" value="HATPase_EvgS-ArcB-TorS-like"/>
    <property type="match status" value="1"/>
</dbReference>
<dbReference type="Pfam" id="PF00512">
    <property type="entry name" value="HisKA"/>
    <property type="match status" value="1"/>
</dbReference>
<dbReference type="Pfam" id="PF13426">
    <property type="entry name" value="PAS_9"/>
    <property type="match status" value="1"/>
</dbReference>
<dbReference type="CDD" id="cd06225">
    <property type="entry name" value="HAMP"/>
    <property type="match status" value="1"/>
</dbReference>
<dbReference type="SUPFAM" id="SSF52172">
    <property type="entry name" value="CheY-like"/>
    <property type="match status" value="1"/>
</dbReference>
<evidence type="ECO:0000259" key="13">
    <source>
        <dbReference type="PROSITE" id="PS50113"/>
    </source>
</evidence>
<dbReference type="CDD" id="cd00082">
    <property type="entry name" value="HisKA"/>
    <property type="match status" value="1"/>
</dbReference>
<dbReference type="PROSITE" id="PS50894">
    <property type="entry name" value="HPT"/>
    <property type="match status" value="1"/>
</dbReference>
<comment type="caution">
    <text evidence="16">The sequence shown here is derived from an EMBL/GenBank/DDBJ whole genome shotgun (WGS) entry which is preliminary data.</text>
</comment>
<feature type="domain" description="HPt" evidence="15">
    <location>
        <begin position="790"/>
        <end position="886"/>
    </location>
</feature>
<evidence type="ECO:0000259" key="10">
    <source>
        <dbReference type="PROSITE" id="PS50109"/>
    </source>
</evidence>
<evidence type="ECO:0000256" key="8">
    <source>
        <dbReference type="PROSITE-ProRule" id="PRU00169"/>
    </source>
</evidence>
<dbReference type="Gene3D" id="3.40.50.2300">
    <property type="match status" value="1"/>
</dbReference>
<dbReference type="PROSITE" id="PS50110">
    <property type="entry name" value="RESPONSE_REGULATORY"/>
    <property type="match status" value="1"/>
</dbReference>
<keyword evidence="4 8" id="KW-0597">Phosphoprotein</keyword>
<dbReference type="SMART" id="SM00448">
    <property type="entry name" value="REC"/>
    <property type="match status" value="1"/>
</dbReference>
<evidence type="ECO:0000259" key="12">
    <source>
        <dbReference type="PROSITE" id="PS50112"/>
    </source>
</evidence>
<dbReference type="GO" id="GO:0005886">
    <property type="term" value="C:plasma membrane"/>
    <property type="evidence" value="ECO:0007669"/>
    <property type="project" value="UniProtKB-SubCell"/>
</dbReference>
<dbReference type="InterPro" id="IPR011006">
    <property type="entry name" value="CheY-like_superfamily"/>
</dbReference>
<keyword evidence="6" id="KW-0418">Kinase</keyword>
<feature type="modified residue" description="Phosphohistidine" evidence="7">
    <location>
        <position position="829"/>
    </location>
</feature>
<dbReference type="InterPro" id="IPR000014">
    <property type="entry name" value="PAS"/>
</dbReference>
<name>A0A8J7QKM0_9BACT</name>
<dbReference type="PROSITE" id="PS50113">
    <property type="entry name" value="PAC"/>
    <property type="match status" value="1"/>
</dbReference>
<keyword evidence="9" id="KW-1133">Transmembrane helix</keyword>
<dbReference type="InterPro" id="IPR003661">
    <property type="entry name" value="HisK_dim/P_dom"/>
</dbReference>
<dbReference type="EC" id="2.7.13.3" evidence="3"/>
<dbReference type="SMART" id="SM00388">
    <property type="entry name" value="HisKA"/>
    <property type="match status" value="1"/>
</dbReference>
<dbReference type="FunFam" id="3.30.565.10:FF:000010">
    <property type="entry name" value="Sensor histidine kinase RcsC"/>
    <property type="match status" value="1"/>
</dbReference>
<dbReference type="PROSITE" id="PS50109">
    <property type="entry name" value="HIS_KIN"/>
    <property type="match status" value="1"/>
</dbReference>
<dbReference type="CDD" id="cd17546">
    <property type="entry name" value="REC_hyHK_CKI1_RcsC-like"/>
    <property type="match status" value="1"/>
</dbReference>
<dbReference type="Gene3D" id="6.10.340.10">
    <property type="match status" value="1"/>
</dbReference>
<dbReference type="PROSITE" id="PS51257">
    <property type="entry name" value="PROKAR_LIPOPROTEIN"/>
    <property type="match status" value="1"/>
</dbReference>
<dbReference type="SMART" id="SM00091">
    <property type="entry name" value="PAS"/>
    <property type="match status" value="1"/>
</dbReference>
<dbReference type="Pfam" id="PF00672">
    <property type="entry name" value="HAMP"/>
    <property type="match status" value="1"/>
</dbReference>
<dbReference type="Pfam" id="PF00072">
    <property type="entry name" value="Response_reg"/>
    <property type="match status" value="1"/>
</dbReference>
<dbReference type="InterPro" id="IPR005467">
    <property type="entry name" value="His_kinase_dom"/>
</dbReference>
<dbReference type="NCBIfam" id="TIGR00229">
    <property type="entry name" value="sensory_box"/>
    <property type="match status" value="1"/>
</dbReference>
<keyword evidence="17" id="KW-1185">Reference proteome</keyword>
<dbReference type="EMBL" id="JAFREP010000042">
    <property type="protein sequence ID" value="MBO1322766.1"/>
    <property type="molecule type" value="Genomic_DNA"/>
</dbReference>
<proteinExistence type="predicted"/>
<evidence type="ECO:0000256" key="3">
    <source>
        <dbReference type="ARBA" id="ARBA00012438"/>
    </source>
</evidence>
<dbReference type="Gene3D" id="3.30.565.10">
    <property type="entry name" value="Histidine kinase-like ATPase, C-terminal domain"/>
    <property type="match status" value="1"/>
</dbReference>
<dbReference type="SUPFAM" id="SSF55874">
    <property type="entry name" value="ATPase domain of HSP90 chaperone/DNA topoisomerase II/histidine kinase"/>
    <property type="match status" value="1"/>
</dbReference>
<dbReference type="PROSITE" id="PS50885">
    <property type="entry name" value="HAMP"/>
    <property type="match status" value="1"/>
</dbReference>
<dbReference type="SMART" id="SM00387">
    <property type="entry name" value="HATPase_c"/>
    <property type="match status" value="1"/>
</dbReference>
<accession>A0A8J7QKM0</accession>
<evidence type="ECO:0000256" key="4">
    <source>
        <dbReference type="ARBA" id="ARBA00022553"/>
    </source>
</evidence>
<dbReference type="InterPro" id="IPR033417">
    <property type="entry name" value="CHASE8"/>
</dbReference>
<dbReference type="RefSeq" id="WP_207862738.1">
    <property type="nucleotide sequence ID" value="NZ_JAFREP010000042.1"/>
</dbReference>
<dbReference type="Gene3D" id="3.30.450.20">
    <property type="entry name" value="PAS domain"/>
    <property type="match status" value="1"/>
</dbReference>
<dbReference type="GO" id="GO:0005524">
    <property type="term" value="F:ATP binding"/>
    <property type="evidence" value="ECO:0007669"/>
    <property type="project" value="UniProtKB-KW"/>
</dbReference>
<dbReference type="InterPro" id="IPR036641">
    <property type="entry name" value="HPT_dom_sf"/>
</dbReference>
<evidence type="ECO:0000313" key="16">
    <source>
        <dbReference type="EMBL" id="MBO1322766.1"/>
    </source>
</evidence>
<dbReference type="InterPro" id="IPR004358">
    <property type="entry name" value="Sig_transdc_His_kin-like_C"/>
</dbReference>
<protein>
    <recommendedName>
        <fullName evidence="3">histidine kinase</fullName>
        <ecNumber evidence="3">2.7.13.3</ecNumber>
    </recommendedName>
</protein>
<dbReference type="Gene3D" id="1.20.120.160">
    <property type="entry name" value="HPT domain"/>
    <property type="match status" value="1"/>
</dbReference>
<feature type="domain" description="PAC" evidence="13">
    <location>
        <begin position="315"/>
        <end position="367"/>
    </location>
</feature>
<feature type="transmembrane region" description="Helical" evidence="9">
    <location>
        <begin position="159"/>
        <end position="178"/>
    </location>
</feature>
<dbReference type="SUPFAM" id="SSF47226">
    <property type="entry name" value="Histidine-containing phosphotransfer domain, HPT domain"/>
    <property type="match status" value="1"/>
</dbReference>
<dbReference type="InterPro" id="IPR003594">
    <property type="entry name" value="HATPase_dom"/>
</dbReference>
<comment type="subcellular location">
    <subcellularLocation>
        <location evidence="2">Membrane</location>
    </subcellularLocation>
</comment>
<dbReference type="PRINTS" id="PR00344">
    <property type="entry name" value="BCTRLSENSOR"/>
</dbReference>
<feature type="domain" description="PAS" evidence="12">
    <location>
        <begin position="240"/>
        <end position="281"/>
    </location>
</feature>
<dbReference type="GO" id="GO:0000155">
    <property type="term" value="F:phosphorelay sensor kinase activity"/>
    <property type="evidence" value="ECO:0007669"/>
    <property type="project" value="InterPro"/>
</dbReference>
<dbReference type="InterPro" id="IPR001610">
    <property type="entry name" value="PAC"/>
</dbReference>
<dbReference type="SUPFAM" id="SSF55785">
    <property type="entry name" value="PYP-like sensor domain (PAS domain)"/>
    <property type="match status" value="1"/>
</dbReference>
<dbReference type="Proteomes" id="UP000664417">
    <property type="component" value="Unassembled WGS sequence"/>
</dbReference>
<evidence type="ECO:0000256" key="1">
    <source>
        <dbReference type="ARBA" id="ARBA00000085"/>
    </source>
</evidence>
<evidence type="ECO:0000259" key="11">
    <source>
        <dbReference type="PROSITE" id="PS50110"/>
    </source>
</evidence>
<keyword evidence="5" id="KW-0808">Transferase</keyword>
<dbReference type="SUPFAM" id="SSF158472">
    <property type="entry name" value="HAMP domain-like"/>
    <property type="match status" value="1"/>
</dbReference>
<dbReference type="CDD" id="cd00130">
    <property type="entry name" value="PAS"/>
    <property type="match status" value="1"/>
</dbReference>
<dbReference type="InterPro" id="IPR035965">
    <property type="entry name" value="PAS-like_dom_sf"/>
</dbReference>
<gene>
    <name evidence="16" type="ORF">J3U88_30115</name>
</gene>
<feature type="modified residue" description="4-aspartylphosphate" evidence="8">
    <location>
        <position position="686"/>
    </location>
</feature>
<dbReference type="InterPro" id="IPR008207">
    <property type="entry name" value="Sig_transdc_His_kin_Hpt_dom"/>
</dbReference>
<sequence>MARSTDMTLNQRLMLIIMATSVSSLTLACLIVFFAWNNYFKTSLENHSAVLAQVAGSMCEAAFDFDQPRDALETLAHLRAEPQVALAVAYRPNGDVFAAYHRDTAAQPADLPPLQTAGAFYTERYYWIYQPILSHEEHIGTILLQVELTAIHELSFKNIFLILGVMVFSTVLALFLSYRLQRTVSEPIMNLARIAREISQSGNFTLRPVAKRGGEVSTLIKSFNYMLDQIEQSNDQIRQSEAGYRKIFERSTEGIFQSTHQGRFIKVNPAMANLFGFDSPQDMVDGVTDVSAELYVNQDDRIQFTRLIEENASVLNFQTRVYRKDRSVMDVAINAHPVRGEDGRLLYFEGTLRDISLLLRAEKLKIDVEAAQAADEAKSKFLANMSHEIRTPLNAIIGLSNLALQKEPTNEGRQFLSQILNASKVLLGLINDILDYSKVEAGKFKIDAIAFNLGEELNNIHDIFSQKAAAKGIALAWMIDPQLPPIVIGDPLRLNQVLINLINNALKFTLVGSISVRVSLEKQDDRELTAKFVVRDTGIGIDSAKSGDVFEAFSQADDSINRQFGGTGLGLAICKQFIALMGGEIGLDSVPGHGSTFWFTLPFRAFDAGTEHMADVHPAEEEHLWKPTREKPRGPAVILVAEDIEVNRVVLRGLLAGTEIHLDFVDNGQKAVAAVAHKTYDLVLMDLQMPEMDGFEATRLIRANSAHQALPIVAMTAHALESEREKCFQVGMNDHITKPISPKRIYDVIRRFVPGAAVKAAPEVENPHNLLPAALPGFDVVDALNRIGGDEPVLIRLLYDFCEQAVDYRSDLGKALATDDRLSAAKIAHAFKGLAGNLGARTIHRALVSLYDELATDRPADLGPLDSALKQLPEVREGLAGLLPRADVAPQHRLGRDEIDALWLRMRDLVAKRDMDSDECLAQLIAGLGAGALKNQFIALQPLLDAMTYAEAERLMDTIENHLKGEQ</sequence>
<dbReference type="InterPro" id="IPR036097">
    <property type="entry name" value="HisK_dim/P_sf"/>
</dbReference>
<evidence type="ECO:0000259" key="15">
    <source>
        <dbReference type="PROSITE" id="PS50894"/>
    </source>
</evidence>
<dbReference type="Pfam" id="PF17152">
    <property type="entry name" value="CHASE8"/>
    <property type="match status" value="1"/>
</dbReference>
<feature type="domain" description="Response regulatory" evidence="11">
    <location>
        <begin position="637"/>
        <end position="753"/>
    </location>
</feature>
<dbReference type="PROSITE" id="PS50112">
    <property type="entry name" value="PAS"/>
    <property type="match status" value="1"/>
</dbReference>
<feature type="transmembrane region" description="Helical" evidence="9">
    <location>
        <begin position="12"/>
        <end position="36"/>
    </location>
</feature>
<comment type="catalytic activity">
    <reaction evidence="1">
        <text>ATP + protein L-histidine = ADP + protein N-phospho-L-histidine.</text>
        <dbReference type="EC" id="2.7.13.3"/>
    </reaction>
</comment>
<evidence type="ECO:0000259" key="14">
    <source>
        <dbReference type="PROSITE" id="PS50885"/>
    </source>
</evidence>